<organism evidence="2 3">
    <name type="scientific">Orchesella cincta</name>
    <name type="common">Springtail</name>
    <name type="synonym">Podura cincta</name>
    <dbReference type="NCBI Taxonomy" id="48709"/>
    <lineage>
        <taxon>Eukaryota</taxon>
        <taxon>Metazoa</taxon>
        <taxon>Ecdysozoa</taxon>
        <taxon>Arthropoda</taxon>
        <taxon>Hexapoda</taxon>
        <taxon>Collembola</taxon>
        <taxon>Entomobryomorpha</taxon>
        <taxon>Entomobryoidea</taxon>
        <taxon>Orchesellidae</taxon>
        <taxon>Orchesellinae</taxon>
        <taxon>Orchesella</taxon>
    </lineage>
</organism>
<keyword evidence="1" id="KW-0732">Signal</keyword>
<accession>A0A1D2MMY1</accession>
<dbReference type="Proteomes" id="UP000094527">
    <property type="component" value="Unassembled WGS sequence"/>
</dbReference>
<evidence type="ECO:0000313" key="2">
    <source>
        <dbReference type="EMBL" id="ODM94420.1"/>
    </source>
</evidence>
<evidence type="ECO:0000256" key="1">
    <source>
        <dbReference type="SAM" id="SignalP"/>
    </source>
</evidence>
<dbReference type="EMBL" id="LJIJ01000807">
    <property type="protein sequence ID" value="ODM94420.1"/>
    <property type="molecule type" value="Genomic_DNA"/>
</dbReference>
<reference evidence="2 3" key="1">
    <citation type="journal article" date="2016" name="Genome Biol. Evol.">
        <title>Gene Family Evolution Reflects Adaptation to Soil Environmental Stressors in the Genome of the Collembolan Orchesella cincta.</title>
        <authorList>
            <person name="Faddeeva-Vakhrusheva A."/>
            <person name="Derks M.F."/>
            <person name="Anvar S.Y."/>
            <person name="Agamennone V."/>
            <person name="Suring W."/>
            <person name="Smit S."/>
            <person name="van Straalen N.M."/>
            <person name="Roelofs D."/>
        </authorList>
    </citation>
    <scope>NUCLEOTIDE SEQUENCE [LARGE SCALE GENOMIC DNA]</scope>
    <source>
        <tissue evidence="2">Mixed pool</tissue>
    </source>
</reference>
<proteinExistence type="predicted"/>
<protein>
    <submittedName>
        <fullName evidence="2">Uncharacterized protein</fullName>
    </submittedName>
</protein>
<gene>
    <name evidence="2" type="ORF">Ocin01_12262</name>
</gene>
<dbReference type="AlphaFoldDB" id="A0A1D2MMY1"/>
<name>A0A1D2MMY1_ORCCI</name>
<sequence length="96" mass="10883">MNTSRRKTFLIFIMYSTVLILLLCLIASSECRSLKEVIKGKGKYIPDDCFSCEPSCRNGTEVCKERIIYGDIIVCSCIPMKLSDIPVIVDLTHNQF</sequence>
<feature type="chain" id="PRO_5008904274" evidence="1">
    <location>
        <begin position="32"/>
        <end position="96"/>
    </location>
</feature>
<evidence type="ECO:0000313" key="3">
    <source>
        <dbReference type="Proteomes" id="UP000094527"/>
    </source>
</evidence>
<keyword evidence="3" id="KW-1185">Reference proteome</keyword>
<feature type="signal peptide" evidence="1">
    <location>
        <begin position="1"/>
        <end position="31"/>
    </location>
</feature>
<comment type="caution">
    <text evidence="2">The sequence shown here is derived from an EMBL/GenBank/DDBJ whole genome shotgun (WGS) entry which is preliminary data.</text>
</comment>